<comment type="caution">
    <text evidence="5">The sequence shown here is derived from an EMBL/GenBank/DDBJ whole genome shotgun (WGS) entry which is preliminary data.</text>
</comment>
<dbReference type="Pfam" id="PF00294">
    <property type="entry name" value="PfkB"/>
    <property type="match status" value="1"/>
</dbReference>
<evidence type="ECO:0000256" key="1">
    <source>
        <dbReference type="ARBA" id="ARBA00010688"/>
    </source>
</evidence>
<reference evidence="5 6" key="1">
    <citation type="submission" date="2021-01" db="EMBL/GenBank/DDBJ databases">
        <title>Whole genome shotgun sequence of Catellatospora chokoriensis NBRC 107358.</title>
        <authorList>
            <person name="Komaki H."/>
            <person name="Tamura T."/>
        </authorList>
    </citation>
    <scope>NUCLEOTIDE SEQUENCE [LARGE SCALE GENOMIC DNA]</scope>
    <source>
        <strain evidence="5 6">NBRC 107358</strain>
    </source>
</reference>
<dbReference type="PROSITE" id="PS00583">
    <property type="entry name" value="PFKB_KINASES_1"/>
    <property type="match status" value="1"/>
</dbReference>
<dbReference type="InterPro" id="IPR011611">
    <property type="entry name" value="PfkB_dom"/>
</dbReference>
<dbReference type="PANTHER" id="PTHR10584">
    <property type="entry name" value="SUGAR KINASE"/>
    <property type="match status" value="1"/>
</dbReference>
<dbReference type="Proteomes" id="UP000619293">
    <property type="component" value="Unassembled WGS sequence"/>
</dbReference>
<dbReference type="InterPro" id="IPR002173">
    <property type="entry name" value="Carboh/pur_kinase_PfkB_CS"/>
</dbReference>
<dbReference type="InterPro" id="IPR002139">
    <property type="entry name" value="Ribo/fructo_kinase"/>
</dbReference>
<evidence type="ECO:0000256" key="2">
    <source>
        <dbReference type="ARBA" id="ARBA00022679"/>
    </source>
</evidence>
<accession>A0A8J3K6E2</accession>
<dbReference type="InterPro" id="IPR029056">
    <property type="entry name" value="Ribokinase-like"/>
</dbReference>
<keyword evidence="3 5" id="KW-0418">Kinase</keyword>
<evidence type="ECO:0000313" key="5">
    <source>
        <dbReference type="EMBL" id="GIF90304.1"/>
    </source>
</evidence>
<feature type="domain" description="Carbohydrate kinase PfkB" evidence="4">
    <location>
        <begin position="40"/>
        <end position="294"/>
    </location>
</feature>
<dbReference type="GO" id="GO:0006796">
    <property type="term" value="P:phosphate-containing compound metabolic process"/>
    <property type="evidence" value="ECO:0007669"/>
    <property type="project" value="UniProtKB-ARBA"/>
</dbReference>
<dbReference type="Gene3D" id="3.40.1190.20">
    <property type="match status" value="1"/>
</dbReference>
<keyword evidence="6" id="KW-1185">Reference proteome</keyword>
<dbReference type="RefSeq" id="WP_191842876.1">
    <property type="nucleotide sequence ID" value="NZ_BAAALB010000028.1"/>
</dbReference>
<evidence type="ECO:0000313" key="6">
    <source>
        <dbReference type="Proteomes" id="UP000619293"/>
    </source>
</evidence>
<dbReference type="SUPFAM" id="SSF53613">
    <property type="entry name" value="Ribokinase-like"/>
    <property type="match status" value="1"/>
</dbReference>
<dbReference type="AlphaFoldDB" id="A0A8J3K6E2"/>
<gene>
    <name evidence="5" type="ORF">Cch02nite_37480</name>
</gene>
<evidence type="ECO:0000259" key="4">
    <source>
        <dbReference type="Pfam" id="PF00294"/>
    </source>
</evidence>
<name>A0A8J3K6E2_9ACTN</name>
<evidence type="ECO:0000256" key="3">
    <source>
        <dbReference type="ARBA" id="ARBA00022777"/>
    </source>
</evidence>
<sequence length="332" mass="34732">MTVAISGPVAFDQLMRFEGRFAEQLLAGSLDSVSLSFLTDDMCVRRGGVGGNIAYGLAQLGLRPLLVGMVGADAADYVGALERAGVDTRGLRLSESRHTARYVCTTDAAMCQISSFYVGAAAQSHEVSLGEAATAGHAELAIIAAGDPRTMREHTRQCRDVGIPFVADPAQQIALLDGPALRELIEGAAYLVSNEYEFELLRAKTGLSAEQLADLVGIRVTTLGARGVEICRGGADPVRVPVAAVARKADPTGTGDAFRAGFFAARHRGLSLELAAQVGSALAATVLEVVGPQDYTLDVADFRARLARSYGTATADAVDDWLRPAAQPVGVA</sequence>
<dbReference type="PRINTS" id="PR00990">
    <property type="entry name" value="RIBOKINASE"/>
</dbReference>
<dbReference type="EMBL" id="BONG01000022">
    <property type="protein sequence ID" value="GIF90304.1"/>
    <property type="molecule type" value="Genomic_DNA"/>
</dbReference>
<dbReference type="GO" id="GO:0016301">
    <property type="term" value="F:kinase activity"/>
    <property type="evidence" value="ECO:0007669"/>
    <property type="project" value="UniProtKB-KW"/>
</dbReference>
<proteinExistence type="inferred from homology"/>
<dbReference type="PANTHER" id="PTHR10584:SF166">
    <property type="entry name" value="RIBOKINASE"/>
    <property type="match status" value="1"/>
</dbReference>
<keyword evidence="2" id="KW-0808">Transferase</keyword>
<comment type="similarity">
    <text evidence="1">Belongs to the carbohydrate kinase PfkB family.</text>
</comment>
<protein>
    <submittedName>
        <fullName evidence="5">Adenosine kinase</fullName>
    </submittedName>
</protein>
<organism evidence="5 6">
    <name type="scientific">Catellatospora chokoriensis</name>
    <dbReference type="NCBI Taxonomy" id="310353"/>
    <lineage>
        <taxon>Bacteria</taxon>
        <taxon>Bacillati</taxon>
        <taxon>Actinomycetota</taxon>
        <taxon>Actinomycetes</taxon>
        <taxon>Micromonosporales</taxon>
        <taxon>Micromonosporaceae</taxon>
        <taxon>Catellatospora</taxon>
    </lineage>
</organism>
<dbReference type="CDD" id="cd01942">
    <property type="entry name" value="ribokinase_group_A"/>
    <property type="match status" value="1"/>
</dbReference>